<evidence type="ECO:0000259" key="6">
    <source>
        <dbReference type="Pfam" id="PF01095"/>
    </source>
</evidence>
<sequence length="681" mass="72513">MTSNPLSIFIVGGHGKVALSFTRQAAARGHKIFSMIRQPEHADDLPKGSSGSVEPVVASLEQSSVADIASLFTKYAPSVILFAAGAGGKGGPERTKAVDEQGAIKVFDAIEQSGIAKSEQFRRFLLVSAVDVRDKNKPPPSWYQKPDLERSEKTRNAIGAYMDAKYAADKNLSGRTSFPWFVLRPGGLLDEPGTGKVALGIHQSLVHSIPREDVAATLLEVAQLPKGQADGLMLDLLSGDNDIPSSVRDAAERGPAIQYDCASYPTRLARLASVGFLQLSTGYRAEPTFPEMLRSSLSAGVCLVLATLAAVCEASPVFYSTKLGTRRTAHFAQCQAPKTGSGNPLAGCPSGTIFVSKTHPAARFRTISAALSALPDNGNTGTVLIDQGQYHEKVVVTRGVTPDISSANSNRVEVWQSSYVNQSDVTSVLHNCEATVLGVGNGGAIGNSNFKAYNIDFAQRQFLNGQEVTEYQLGPAAALCVQSSNASFYGCGFSSYQDTIFVGRDSQAFFFKSIVKGMTDQLYGYGKAWFEKCKLLSRACGGGITAWRGDPTDPLVGVYISNSIIAQSPDASKAKSMVGRCHLGRPWNAYSHAVYLNTFMSNIVADAGFRIWSQATPNFDPKLTRFAEHGSSGPGGNTSGRDTELETILSDAAAAKITIHKVFGGSTPWIDLATVKNSSSG</sequence>
<evidence type="ECO:0000313" key="8">
    <source>
        <dbReference type="EMBL" id="ETS61839.1"/>
    </source>
</evidence>
<evidence type="ECO:0000256" key="5">
    <source>
        <dbReference type="ARBA" id="ARBA00023085"/>
    </source>
</evidence>
<evidence type="ECO:0000256" key="3">
    <source>
        <dbReference type="ARBA" id="ARBA00013229"/>
    </source>
</evidence>
<dbReference type="SUPFAM" id="SSF51735">
    <property type="entry name" value="NAD(P)-binding Rossmann-fold domains"/>
    <property type="match status" value="1"/>
</dbReference>
<comment type="caution">
    <text evidence="8">The sequence shown here is derived from an EMBL/GenBank/DDBJ whole genome shotgun (WGS) entry which is preliminary data.</text>
</comment>
<dbReference type="PANTHER" id="PTHR31321">
    <property type="entry name" value="ACYL-COA THIOESTER HYDROLASE YBHC-RELATED"/>
    <property type="match status" value="1"/>
</dbReference>
<dbReference type="GO" id="GO:0045490">
    <property type="term" value="P:pectin catabolic process"/>
    <property type="evidence" value="ECO:0007669"/>
    <property type="project" value="UniProtKB-UniPathway"/>
</dbReference>
<reference evidence="8 9" key="1">
    <citation type="journal article" date="2014" name="Genome Announc.">
        <title>Genome sequence of the basidiomycetous fungus Pseudozyma aphidis DSM70725, an efficient producer of biosurfactant mannosylerythritol lipids.</title>
        <authorList>
            <person name="Lorenz S."/>
            <person name="Guenther M."/>
            <person name="Grumaz C."/>
            <person name="Rupp S."/>
            <person name="Zibek S."/>
            <person name="Sohn K."/>
        </authorList>
    </citation>
    <scope>NUCLEOTIDE SEQUENCE [LARGE SCALE GENOMIC DNA]</scope>
    <source>
        <strain evidence="9">ATCC 32657 / CBS 517.83 / DSM 70725 / JCM 10318 / NBRC 10182 / NRRL Y-7954 / St-0401</strain>
    </source>
</reference>
<evidence type="ECO:0000256" key="1">
    <source>
        <dbReference type="ARBA" id="ARBA00005184"/>
    </source>
</evidence>
<accession>W3VJX4</accession>
<protein>
    <recommendedName>
        <fullName evidence="3">pectinesterase</fullName>
        <ecNumber evidence="3">3.1.1.11</ecNumber>
    </recommendedName>
</protein>
<dbReference type="InterPro" id="IPR000070">
    <property type="entry name" value="Pectinesterase_cat"/>
</dbReference>
<dbReference type="PANTHER" id="PTHR31321:SF137">
    <property type="entry name" value="PECTIN METHYL ESTERASE (EUROFUNG)"/>
    <property type="match status" value="1"/>
</dbReference>
<dbReference type="Gene3D" id="3.40.50.720">
    <property type="entry name" value="NAD(P)-binding Rossmann-like Domain"/>
    <property type="match status" value="1"/>
</dbReference>
<comment type="pathway">
    <text evidence="1">Glycan metabolism; pectin degradation; 2-dehydro-3-deoxy-D-gluconate from pectin: step 1/5.</text>
</comment>
<dbReference type="EMBL" id="AWNI01000013">
    <property type="protein sequence ID" value="ETS61839.1"/>
    <property type="molecule type" value="Genomic_DNA"/>
</dbReference>
<evidence type="ECO:0000259" key="7">
    <source>
        <dbReference type="Pfam" id="PF13460"/>
    </source>
</evidence>
<dbReference type="EC" id="3.1.1.11" evidence="3"/>
<organism evidence="8 9">
    <name type="scientific">Moesziomyces aphidis</name>
    <name type="common">Pseudozyma aphidis</name>
    <dbReference type="NCBI Taxonomy" id="84754"/>
    <lineage>
        <taxon>Eukaryota</taxon>
        <taxon>Fungi</taxon>
        <taxon>Dikarya</taxon>
        <taxon>Basidiomycota</taxon>
        <taxon>Ustilaginomycotina</taxon>
        <taxon>Ustilaginomycetes</taxon>
        <taxon>Ustilaginales</taxon>
        <taxon>Ustilaginaceae</taxon>
        <taxon>Moesziomyces</taxon>
    </lineage>
</organism>
<dbReference type="Gene3D" id="2.160.20.10">
    <property type="entry name" value="Single-stranded right-handed beta-helix, Pectin lyase-like"/>
    <property type="match status" value="1"/>
</dbReference>
<dbReference type="Pfam" id="PF01095">
    <property type="entry name" value="Pectinesterase"/>
    <property type="match status" value="1"/>
</dbReference>
<dbReference type="GO" id="GO:0042545">
    <property type="term" value="P:cell wall modification"/>
    <property type="evidence" value="ECO:0007669"/>
    <property type="project" value="InterPro"/>
</dbReference>
<dbReference type="InterPro" id="IPR036291">
    <property type="entry name" value="NAD(P)-bd_dom_sf"/>
</dbReference>
<dbReference type="CDD" id="cd05243">
    <property type="entry name" value="SDR_a5"/>
    <property type="match status" value="1"/>
</dbReference>
<dbReference type="UniPathway" id="UPA00545">
    <property type="reaction ID" value="UER00823"/>
</dbReference>
<dbReference type="SUPFAM" id="SSF51126">
    <property type="entry name" value="Pectin lyase-like"/>
    <property type="match status" value="1"/>
</dbReference>
<dbReference type="InterPro" id="IPR012334">
    <property type="entry name" value="Pectin_lyas_fold"/>
</dbReference>
<gene>
    <name evidence="8" type="ORF">PaG_03943</name>
</gene>
<proteinExistence type="inferred from homology"/>
<dbReference type="Pfam" id="PF13460">
    <property type="entry name" value="NAD_binding_10"/>
    <property type="match status" value="1"/>
</dbReference>
<evidence type="ECO:0000256" key="4">
    <source>
        <dbReference type="ARBA" id="ARBA00022801"/>
    </source>
</evidence>
<evidence type="ECO:0000256" key="2">
    <source>
        <dbReference type="ARBA" id="ARBA00008891"/>
    </source>
</evidence>
<feature type="domain" description="NAD(P)-binding" evidence="7">
    <location>
        <begin position="12"/>
        <end position="223"/>
    </location>
</feature>
<dbReference type="GO" id="GO:0030599">
    <property type="term" value="F:pectinesterase activity"/>
    <property type="evidence" value="ECO:0007669"/>
    <property type="project" value="UniProtKB-EC"/>
</dbReference>
<keyword evidence="4" id="KW-0378">Hydrolase</keyword>
<evidence type="ECO:0000313" key="9">
    <source>
        <dbReference type="Proteomes" id="UP000019462"/>
    </source>
</evidence>
<dbReference type="InterPro" id="IPR011050">
    <property type="entry name" value="Pectin_lyase_fold/virulence"/>
</dbReference>
<keyword evidence="5" id="KW-0063">Aspartyl esterase</keyword>
<name>W3VJX4_MOEAP</name>
<dbReference type="AlphaFoldDB" id="W3VJX4"/>
<dbReference type="HOGENOM" id="CLU_025804_0_0_1"/>
<dbReference type="OrthoDB" id="2019149at2759"/>
<comment type="similarity">
    <text evidence="2">Belongs to the pectinesterase family.</text>
</comment>
<keyword evidence="9" id="KW-1185">Reference proteome</keyword>
<dbReference type="InterPro" id="IPR016040">
    <property type="entry name" value="NAD(P)-bd_dom"/>
</dbReference>
<dbReference type="Proteomes" id="UP000019462">
    <property type="component" value="Unassembled WGS sequence"/>
</dbReference>
<feature type="domain" description="Pectinesterase catalytic" evidence="6">
    <location>
        <begin position="361"/>
        <end position="663"/>
    </location>
</feature>